<evidence type="ECO:0000313" key="2">
    <source>
        <dbReference type="EMBL" id="CAG2194575.1"/>
    </source>
</evidence>
<dbReference type="OrthoDB" id="6144158at2759"/>
<evidence type="ECO:0000313" key="3">
    <source>
        <dbReference type="Proteomes" id="UP000683360"/>
    </source>
</evidence>
<keyword evidence="1" id="KW-0812">Transmembrane</keyword>
<dbReference type="Proteomes" id="UP000683360">
    <property type="component" value="Unassembled WGS sequence"/>
</dbReference>
<keyword evidence="1" id="KW-1133">Transmembrane helix</keyword>
<organism evidence="2 3">
    <name type="scientific">Mytilus edulis</name>
    <name type="common">Blue mussel</name>
    <dbReference type="NCBI Taxonomy" id="6550"/>
    <lineage>
        <taxon>Eukaryota</taxon>
        <taxon>Metazoa</taxon>
        <taxon>Spiralia</taxon>
        <taxon>Lophotrochozoa</taxon>
        <taxon>Mollusca</taxon>
        <taxon>Bivalvia</taxon>
        <taxon>Autobranchia</taxon>
        <taxon>Pteriomorphia</taxon>
        <taxon>Mytilida</taxon>
        <taxon>Mytiloidea</taxon>
        <taxon>Mytilidae</taxon>
        <taxon>Mytilinae</taxon>
        <taxon>Mytilus</taxon>
    </lineage>
</organism>
<evidence type="ECO:0000256" key="1">
    <source>
        <dbReference type="SAM" id="Phobius"/>
    </source>
</evidence>
<dbReference type="EMBL" id="CAJPWZ010000485">
    <property type="protein sequence ID" value="CAG2194577.1"/>
    <property type="molecule type" value="Genomic_DNA"/>
</dbReference>
<name>A0A8S3QCM2_MYTED</name>
<accession>A0A8S3QCM2</accession>
<comment type="caution">
    <text evidence="2">The sequence shown here is derived from an EMBL/GenBank/DDBJ whole genome shotgun (WGS) entry which is preliminary data.</text>
</comment>
<sequence>MKYQVIVLLVCAIRNSSQRNSTEGVCYNSNGLEDCCFNYEVIKGICTECKRGTTAVAGGPCVPCTENTYGSLCIQKCNCTQFQRCDSEVGCILKTSIVTINLTNTGSKVRGKDVTTNQKTVYKNRSLNDEWVIYTLCITGLTLLTCFVHLTLASIKRRSCKEVIVNEKVVSKLGDFNVVDETQIPIVTTGSNATSLDSHGENINFNCHEKQSCTTGIEDDEVGYFDLYFVLKEGPNDQVKEQTSQNELLSTSSFYANVVGQDKTEYHKTYMSPNEYCIDDIYACDVAVTVHKGMERSSRPDEDAKYNMYSKVNKTLQTDWTINSPANESHLSSESQPVYKTTLLEVFRTYLQDCTYKYASLEKTIDDCGAIKPNDENSFIKEKSKTF</sequence>
<dbReference type="AlphaFoldDB" id="A0A8S3QCM2"/>
<keyword evidence="3" id="KW-1185">Reference proteome</keyword>
<gene>
    <name evidence="2" type="ORF">MEDL_9615</name>
</gene>
<dbReference type="EMBL" id="CAJPWZ010000485">
    <property type="protein sequence ID" value="CAG2194575.1"/>
    <property type="molecule type" value="Genomic_DNA"/>
</dbReference>
<proteinExistence type="predicted"/>
<reference evidence="2" key="1">
    <citation type="submission" date="2021-03" db="EMBL/GenBank/DDBJ databases">
        <authorList>
            <person name="Bekaert M."/>
        </authorList>
    </citation>
    <scope>NUCLEOTIDE SEQUENCE</scope>
</reference>
<keyword evidence="1" id="KW-0472">Membrane</keyword>
<feature type="transmembrane region" description="Helical" evidence="1">
    <location>
        <begin position="131"/>
        <end position="152"/>
    </location>
</feature>
<protein>
    <submittedName>
        <fullName evidence="2">Uncharacterized protein</fullName>
    </submittedName>
</protein>